<keyword evidence="2" id="KW-1185">Reference proteome</keyword>
<dbReference type="RefSeq" id="WP_141195774.1">
    <property type="nucleotide sequence ID" value="NZ_CP041186.1"/>
</dbReference>
<name>A0A4Y6PN97_PERCE</name>
<sequence length="326" mass="37630">METCAFCQKRRSLEESHIIPKAVGRAAKRRLLEEHPTFVTTSGERNVQDIDKLDLLCRECERLHAELGDDPFLRYLFHPFFGQPVGLSAQENSERLAFIKYGEWLRRFAASVSWRVIAAASKRGELSDEFGPADLRRIGRAKQVWKQYLNGRRDDVGPFHHYALPLHVVFEWELLDVQPSSYLNRFLGLSFHTAVKRVAGTLCTYVKMPRFIFIGKIHPTSATAIDVCPRIHADGTLRLDGWHTLPEALLRYLNEQAEWHSQAHDNPPEYFREKSKANAQRVLRKRTRDEIFDSDEIRLFAMDEELQRNWTKASPLGLQSASGSDQ</sequence>
<evidence type="ECO:0008006" key="3">
    <source>
        <dbReference type="Google" id="ProtNLM"/>
    </source>
</evidence>
<organism evidence="1 2">
    <name type="scientific">Persicimonas caeni</name>
    <dbReference type="NCBI Taxonomy" id="2292766"/>
    <lineage>
        <taxon>Bacteria</taxon>
        <taxon>Deltaproteobacteria</taxon>
        <taxon>Bradymonadales</taxon>
        <taxon>Bradymonadaceae</taxon>
        <taxon>Persicimonas</taxon>
    </lineage>
</organism>
<dbReference type="OrthoDB" id="5518417at2"/>
<evidence type="ECO:0000313" key="1">
    <source>
        <dbReference type="EMBL" id="QDG49275.1"/>
    </source>
</evidence>
<dbReference type="EMBL" id="CP041186">
    <property type="protein sequence ID" value="QDG49275.1"/>
    <property type="molecule type" value="Genomic_DNA"/>
</dbReference>
<dbReference type="AlphaFoldDB" id="A0A4Y6PN97"/>
<evidence type="ECO:0000313" key="2">
    <source>
        <dbReference type="Proteomes" id="UP000315995"/>
    </source>
</evidence>
<protein>
    <recommendedName>
        <fullName evidence="3">HNH endonuclease</fullName>
    </recommendedName>
</protein>
<proteinExistence type="predicted"/>
<dbReference type="Proteomes" id="UP000315995">
    <property type="component" value="Chromosome"/>
</dbReference>
<reference evidence="1 2" key="1">
    <citation type="submission" date="2019-06" db="EMBL/GenBank/DDBJ databases">
        <title>Persicimonas caeni gen. nov., sp. nov., a predatory bacterium isolated from solar saltern.</title>
        <authorList>
            <person name="Wang S."/>
        </authorList>
    </citation>
    <scope>NUCLEOTIDE SEQUENCE [LARGE SCALE GENOMIC DNA]</scope>
    <source>
        <strain evidence="1 2">YN101</strain>
    </source>
</reference>
<accession>A0A5B8Y395</accession>
<accession>A0A4Y6PN97</accession>
<gene>
    <name evidence="1" type="ORF">FIV42_00555</name>
</gene>